<gene>
    <name evidence="2" type="ORF">GCM10011349_14580</name>
</gene>
<reference evidence="3" key="1">
    <citation type="journal article" date="2019" name="Int. J. Syst. Evol. Microbiol.">
        <title>The Global Catalogue of Microorganisms (GCM) 10K type strain sequencing project: providing services to taxonomists for standard genome sequencing and annotation.</title>
        <authorList>
            <consortium name="The Broad Institute Genomics Platform"/>
            <consortium name="The Broad Institute Genome Sequencing Center for Infectious Disease"/>
            <person name="Wu L."/>
            <person name="Ma J."/>
        </authorList>
    </citation>
    <scope>NUCLEOTIDE SEQUENCE [LARGE SCALE GENOMIC DNA]</scope>
    <source>
        <strain evidence="3">CGMCC 1.6784</strain>
    </source>
</reference>
<dbReference type="RefSeq" id="WP_188819008.1">
    <property type="nucleotide sequence ID" value="NZ_BMLK01000006.1"/>
</dbReference>
<evidence type="ECO:0000313" key="2">
    <source>
        <dbReference type="EMBL" id="GGN46892.1"/>
    </source>
</evidence>
<dbReference type="Proteomes" id="UP000605099">
    <property type="component" value="Unassembled WGS sequence"/>
</dbReference>
<feature type="transmembrane region" description="Helical" evidence="1">
    <location>
        <begin position="105"/>
        <end position="126"/>
    </location>
</feature>
<organism evidence="2 3">
    <name type="scientific">Novosphingobium indicum</name>
    <dbReference type="NCBI Taxonomy" id="462949"/>
    <lineage>
        <taxon>Bacteria</taxon>
        <taxon>Pseudomonadati</taxon>
        <taxon>Pseudomonadota</taxon>
        <taxon>Alphaproteobacteria</taxon>
        <taxon>Sphingomonadales</taxon>
        <taxon>Sphingomonadaceae</taxon>
        <taxon>Novosphingobium</taxon>
    </lineage>
</organism>
<dbReference type="EMBL" id="BMLK01000006">
    <property type="protein sequence ID" value="GGN46892.1"/>
    <property type="molecule type" value="Genomic_DNA"/>
</dbReference>
<keyword evidence="1" id="KW-0812">Transmembrane</keyword>
<proteinExistence type="predicted"/>
<comment type="caution">
    <text evidence="2">The sequence shown here is derived from an EMBL/GenBank/DDBJ whole genome shotgun (WGS) entry which is preliminary data.</text>
</comment>
<evidence type="ECO:0008006" key="4">
    <source>
        <dbReference type="Google" id="ProtNLM"/>
    </source>
</evidence>
<dbReference type="Pfam" id="PF09933">
    <property type="entry name" value="DUF2165"/>
    <property type="match status" value="1"/>
</dbReference>
<keyword evidence="1" id="KW-0472">Membrane</keyword>
<dbReference type="InterPro" id="IPR018681">
    <property type="entry name" value="DUF2165_transmembrane"/>
</dbReference>
<evidence type="ECO:0000313" key="3">
    <source>
        <dbReference type="Proteomes" id="UP000605099"/>
    </source>
</evidence>
<protein>
    <recommendedName>
        <fullName evidence="4">DUF2165 domain-containing protein</fullName>
    </recommendedName>
</protein>
<keyword evidence="1" id="KW-1133">Transmembrane helix</keyword>
<feature type="transmembrane region" description="Helical" evidence="1">
    <location>
        <begin position="9"/>
        <end position="27"/>
    </location>
</feature>
<evidence type="ECO:0000256" key="1">
    <source>
        <dbReference type="SAM" id="Phobius"/>
    </source>
</evidence>
<feature type="transmembrane region" description="Helical" evidence="1">
    <location>
        <begin position="138"/>
        <end position="155"/>
    </location>
</feature>
<keyword evidence="3" id="KW-1185">Reference proteome</keyword>
<feature type="transmembrane region" description="Helical" evidence="1">
    <location>
        <begin position="59"/>
        <end position="84"/>
    </location>
</feature>
<name>A0ABQ2JJN6_9SPHN</name>
<accession>A0ABQ2JJN6</accession>
<sequence>MIDRHLKALVALILGAMAILYVIHNIANFEAARTFFTYVTSHADQEAYPLTLLPVPPPALVLVAMMLVFALEIAAGSLLIWASFRMFAAGNDALALERAIRIAKVGIGCALANWWGLFQALAGAGYQMWQIQAGRDPFFSSLLFGAMYMLLLLYLNQKIEPAPA</sequence>